<evidence type="ECO:0000313" key="1">
    <source>
        <dbReference type="EMBL" id="GAA5252514.1"/>
    </source>
</evidence>
<evidence type="ECO:0000313" key="2">
    <source>
        <dbReference type="Proteomes" id="UP001628124"/>
    </source>
</evidence>
<reference evidence="1 2" key="1">
    <citation type="journal article" date="2024" name="Microbiol. Immunol.">
        <title>Discovery of a novel spotted fever group Rickettsia, 'Candidatus Rickettsia kedanie,' in unfed larval chigger mites, Leptotrombidium scutellare.</title>
        <authorList>
            <person name="Ogawa M."/>
            <person name="Matsutani M."/>
            <person name="Katayama T."/>
            <person name="Takada N."/>
            <person name="Noda S."/>
            <person name="Takahashi M."/>
            <person name="Kageyama D."/>
            <person name="Hanaoka N."/>
            <person name="Ebihara H."/>
        </authorList>
    </citation>
    <scope>NUCLEOTIDE SEQUENCE [LARGE SCALE GENOMIC DNA]</scope>
    <source>
        <strain evidence="1 2">KNCP2-13</strain>
    </source>
</reference>
<dbReference type="EMBL" id="BAABMM010000031">
    <property type="protein sequence ID" value="GAA5252514.1"/>
    <property type="molecule type" value="Genomic_DNA"/>
</dbReference>
<organism evidence="1 2">
    <name type="scientific">Candidatus Rickettsia kedanie</name>
    <dbReference type="NCBI Taxonomy" id="3115352"/>
    <lineage>
        <taxon>Bacteria</taxon>
        <taxon>Pseudomonadati</taxon>
        <taxon>Pseudomonadota</taxon>
        <taxon>Alphaproteobacteria</taxon>
        <taxon>Rickettsiales</taxon>
        <taxon>Rickettsiaceae</taxon>
        <taxon>Rickettsieae</taxon>
        <taxon>Rickettsia</taxon>
        <taxon>spotted fever group</taxon>
    </lineage>
</organism>
<accession>A0ABP9TYD9</accession>
<gene>
    <name evidence="1" type="ORF">KNCP2_08020</name>
</gene>
<name>A0ABP9TYD9_9RICK</name>
<keyword evidence="2" id="KW-1185">Reference proteome</keyword>
<proteinExistence type="predicted"/>
<sequence length="51" mass="5816">MAVINSIKDIKLKNFNKTVKRILSSPDADKAFTSLIYDLASPKKKKYYPLV</sequence>
<protein>
    <submittedName>
        <fullName evidence="1">Uncharacterized protein</fullName>
    </submittedName>
</protein>
<dbReference type="Proteomes" id="UP001628124">
    <property type="component" value="Unassembled WGS sequence"/>
</dbReference>
<comment type="caution">
    <text evidence="1">The sequence shown here is derived from an EMBL/GenBank/DDBJ whole genome shotgun (WGS) entry which is preliminary data.</text>
</comment>